<evidence type="ECO:0000256" key="1">
    <source>
        <dbReference type="SAM" id="MobiDB-lite"/>
    </source>
</evidence>
<feature type="compositionally biased region" description="Low complexity" evidence="1">
    <location>
        <begin position="169"/>
        <end position="187"/>
    </location>
</feature>
<dbReference type="AlphaFoldDB" id="A0AAV7CYW7"/>
<feature type="compositionally biased region" description="Polar residues" evidence="1">
    <location>
        <begin position="1"/>
        <end position="21"/>
    </location>
</feature>
<dbReference type="EMBL" id="WNYA01000002">
    <property type="protein sequence ID" value="KAG8590337.1"/>
    <property type="molecule type" value="Genomic_DNA"/>
</dbReference>
<sequence>MMSQHTAPQWLTPLESANQWERSSEERAGAAPDSNTQRDRDAECERCLSGRRKMSSIFQSVGWRNHNVLENIDEQDSPLPDKFRKRPSSSSLNTMRMSLRKRVPLKPVEINIEAMPDWSRVGVKEKQRPLQSMTVTAKNMFGAMSKKIKKNGRKTSSYLLDSPNQMRGTSKQSRTPKSSRRSSTPRTPRCRRLVEEATPDSRVTPRSSRRVSPYTRRAGGSQWKSFSNIVGNGGLNLRRSVRAASLNSPYASPVTVNRRRQFERDLESVSAGIRQLKRLSRVFDDAILREESDMTVSLIDN</sequence>
<dbReference type="InterPro" id="IPR009932">
    <property type="entry name" value="RCS1"/>
</dbReference>
<keyword evidence="3" id="KW-1185">Reference proteome</keyword>
<dbReference type="PANTHER" id="PTHR35819">
    <property type="entry name" value="PICALM INTERACTING MITOTIC REGULATOR PIMREG"/>
    <property type="match status" value="1"/>
</dbReference>
<reference evidence="2" key="1">
    <citation type="thesis" date="2020" institute="ProQuest LLC" country="789 East Eisenhower Parkway, Ann Arbor, MI, USA">
        <title>Comparative Genomics and Chromosome Evolution.</title>
        <authorList>
            <person name="Mudd A.B."/>
        </authorList>
    </citation>
    <scope>NUCLEOTIDE SEQUENCE</scope>
    <source>
        <strain evidence="2">237g6f4</strain>
        <tissue evidence="2">Blood</tissue>
    </source>
</reference>
<name>A0AAV7CYW7_ENGPU</name>
<dbReference type="Pfam" id="PF07326">
    <property type="entry name" value="RCS1"/>
    <property type="match status" value="1"/>
</dbReference>
<feature type="compositionally biased region" description="Polar residues" evidence="1">
    <location>
        <begin position="154"/>
        <end position="168"/>
    </location>
</feature>
<feature type="compositionally biased region" description="Low complexity" evidence="1">
    <location>
        <begin position="201"/>
        <end position="217"/>
    </location>
</feature>
<gene>
    <name evidence="2" type="ORF">GDO81_006727</name>
</gene>
<dbReference type="Proteomes" id="UP000824782">
    <property type="component" value="Unassembled WGS sequence"/>
</dbReference>
<comment type="caution">
    <text evidence="2">The sequence shown here is derived from an EMBL/GenBank/DDBJ whole genome shotgun (WGS) entry which is preliminary data.</text>
</comment>
<feature type="region of interest" description="Disordered" evidence="1">
    <location>
        <begin position="1"/>
        <end position="42"/>
    </location>
</feature>
<evidence type="ECO:0000313" key="3">
    <source>
        <dbReference type="Proteomes" id="UP000824782"/>
    </source>
</evidence>
<proteinExistence type="predicted"/>
<evidence type="ECO:0000313" key="2">
    <source>
        <dbReference type="EMBL" id="KAG8590337.1"/>
    </source>
</evidence>
<protein>
    <recommendedName>
        <fullName evidence="4">PICALM-interacting mitotic regulator</fullName>
    </recommendedName>
</protein>
<dbReference type="PANTHER" id="PTHR35819:SF1">
    <property type="entry name" value="PROTEIN PIMREG"/>
    <property type="match status" value="1"/>
</dbReference>
<feature type="region of interest" description="Disordered" evidence="1">
    <location>
        <begin position="141"/>
        <end position="218"/>
    </location>
</feature>
<evidence type="ECO:0008006" key="4">
    <source>
        <dbReference type="Google" id="ProtNLM"/>
    </source>
</evidence>
<accession>A0AAV7CYW7</accession>
<organism evidence="2 3">
    <name type="scientific">Engystomops pustulosus</name>
    <name type="common">Tungara frog</name>
    <name type="synonym">Physalaemus pustulosus</name>
    <dbReference type="NCBI Taxonomy" id="76066"/>
    <lineage>
        <taxon>Eukaryota</taxon>
        <taxon>Metazoa</taxon>
        <taxon>Chordata</taxon>
        <taxon>Craniata</taxon>
        <taxon>Vertebrata</taxon>
        <taxon>Euteleostomi</taxon>
        <taxon>Amphibia</taxon>
        <taxon>Batrachia</taxon>
        <taxon>Anura</taxon>
        <taxon>Neobatrachia</taxon>
        <taxon>Hyloidea</taxon>
        <taxon>Leptodactylidae</taxon>
        <taxon>Leiuperinae</taxon>
        <taxon>Engystomops</taxon>
    </lineage>
</organism>